<dbReference type="Pfam" id="PF00072">
    <property type="entry name" value="Response_reg"/>
    <property type="match status" value="1"/>
</dbReference>
<keyword evidence="1" id="KW-0597">Phosphoprotein</keyword>
<evidence type="ECO:0000259" key="2">
    <source>
        <dbReference type="PROSITE" id="PS50110"/>
    </source>
</evidence>
<dbReference type="PROSITE" id="PS50110">
    <property type="entry name" value="RESPONSE_REGULATORY"/>
    <property type="match status" value="1"/>
</dbReference>
<dbReference type="Gene3D" id="3.40.50.2300">
    <property type="match status" value="1"/>
</dbReference>
<evidence type="ECO:0000313" key="3">
    <source>
        <dbReference type="EMBL" id="GAL34756.1"/>
    </source>
</evidence>
<dbReference type="EMBL" id="BBMT01000005">
    <property type="protein sequence ID" value="GAL34756.1"/>
    <property type="molecule type" value="Genomic_DNA"/>
</dbReference>
<proteinExistence type="predicted"/>
<organism evidence="3 4">
    <name type="scientific">Vibrio maritimus</name>
    <dbReference type="NCBI Taxonomy" id="990268"/>
    <lineage>
        <taxon>Bacteria</taxon>
        <taxon>Pseudomonadati</taxon>
        <taxon>Pseudomonadota</taxon>
        <taxon>Gammaproteobacteria</taxon>
        <taxon>Vibrionales</taxon>
        <taxon>Vibrionaceae</taxon>
        <taxon>Vibrio</taxon>
    </lineage>
</organism>
<dbReference type="GO" id="GO:0000160">
    <property type="term" value="P:phosphorelay signal transduction system"/>
    <property type="evidence" value="ECO:0007669"/>
    <property type="project" value="InterPro"/>
</dbReference>
<dbReference type="AlphaFoldDB" id="A0A090T479"/>
<sequence length="48" mass="5254">MLGEVQPDLVLCDLAMPLLTGMEFTEEVRVEYPSLPVIVISATGDMVM</sequence>
<feature type="modified residue" description="4-aspartylphosphate" evidence="1">
    <location>
        <position position="13"/>
    </location>
</feature>
<reference evidence="3 4" key="1">
    <citation type="submission" date="2014-09" db="EMBL/GenBank/DDBJ databases">
        <title>Vibrio maritimus JCM 19240. (C210) whole genome shotgun sequence.</title>
        <authorList>
            <person name="Sawabe T."/>
            <person name="Meirelles P."/>
            <person name="Nakanishi M."/>
            <person name="Sayaka M."/>
            <person name="Hattori M."/>
            <person name="Ohkuma M."/>
        </authorList>
    </citation>
    <scope>NUCLEOTIDE SEQUENCE [LARGE SCALE GENOMIC DNA]</scope>
    <source>
        <strain evidence="3 4">JCM 19240</strain>
    </source>
</reference>
<name>A0A090T479_9VIBR</name>
<dbReference type="Proteomes" id="UP000029224">
    <property type="component" value="Unassembled WGS sequence"/>
</dbReference>
<accession>A0A090T479</accession>
<reference evidence="3 4" key="2">
    <citation type="submission" date="2014-09" db="EMBL/GenBank/DDBJ databases">
        <authorList>
            <consortium name="NBRP consortium"/>
            <person name="Sawabe T."/>
            <person name="Meirelles P."/>
            <person name="Nakanishi M."/>
            <person name="Sayaka M."/>
            <person name="Hattori M."/>
            <person name="Ohkuma M."/>
        </authorList>
    </citation>
    <scope>NUCLEOTIDE SEQUENCE [LARGE SCALE GENOMIC DNA]</scope>
    <source>
        <strain evidence="3 4">JCM 19240</strain>
    </source>
</reference>
<evidence type="ECO:0000313" key="4">
    <source>
        <dbReference type="Proteomes" id="UP000029224"/>
    </source>
</evidence>
<dbReference type="InterPro" id="IPR011006">
    <property type="entry name" value="CheY-like_superfamily"/>
</dbReference>
<dbReference type="SUPFAM" id="SSF52172">
    <property type="entry name" value="CheY-like"/>
    <property type="match status" value="1"/>
</dbReference>
<feature type="domain" description="Response regulatory" evidence="2">
    <location>
        <begin position="1"/>
        <end position="48"/>
    </location>
</feature>
<keyword evidence="4" id="KW-1185">Reference proteome</keyword>
<evidence type="ECO:0000256" key="1">
    <source>
        <dbReference type="PROSITE-ProRule" id="PRU00169"/>
    </source>
</evidence>
<protein>
    <submittedName>
        <fullName evidence="3">Response regulator</fullName>
    </submittedName>
</protein>
<comment type="caution">
    <text evidence="3">The sequence shown here is derived from an EMBL/GenBank/DDBJ whole genome shotgun (WGS) entry which is preliminary data.</text>
</comment>
<dbReference type="InterPro" id="IPR001789">
    <property type="entry name" value="Sig_transdc_resp-reg_receiver"/>
</dbReference>
<gene>
    <name evidence="3" type="ORF">JCM19240_4306</name>
</gene>